<dbReference type="PANTHER" id="PTHR12663">
    <property type="entry name" value="ANDROGEN INDUCED INHIBITOR OF PROLIFERATION AS3 / PDS5-RELATED"/>
    <property type="match status" value="1"/>
</dbReference>
<evidence type="ECO:0000256" key="9">
    <source>
        <dbReference type="SAM" id="Coils"/>
    </source>
</evidence>
<reference evidence="11" key="2">
    <citation type="submission" date="2020-08" db="EMBL/GenBank/DDBJ databases">
        <title>Plant Genome Project.</title>
        <authorList>
            <person name="Zhang R.-G."/>
        </authorList>
    </citation>
    <scope>NUCLEOTIDE SEQUENCE</scope>
    <source>
        <strain evidence="11">Huo1</strain>
        <tissue evidence="11">Leaf</tissue>
    </source>
</reference>
<feature type="region of interest" description="Disordered" evidence="10">
    <location>
        <begin position="1498"/>
        <end position="1728"/>
    </location>
</feature>
<proteinExistence type="inferred from homology"/>
<name>A0A8X8XVY4_SALSN</name>
<evidence type="ECO:0000256" key="3">
    <source>
        <dbReference type="ARBA" id="ARBA00022618"/>
    </source>
</evidence>
<dbReference type="SUPFAM" id="SSF48371">
    <property type="entry name" value="ARM repeat"/>
    <property type="match status" value="1"/>
</dbReference>
<dbReference type="GO" id="GO:0007064">
    <property type="term" value="P:mitotic sister chromatid cohesion"/>
    <property type="evidence" value="ECO:0007669"/>
    <property type="project" value="InterPro"/>
</dbReference>
<feature type="coiled-coil region" evidence="9">
    <location>
        <begin position="2501"/>
        <end position="2556"/>
    </location>
</feature>
<keyword evidence="5" id="KW-0498">Mitosis</keyword>
<dbReference type="CDD" id="cd19953">
    <property type="entry name" value="PDS5"/>
    <property type="match status" value="1"/>
</dbReference>
<keyword evidence="7" id="KW-0539">Nucleus</keyword>
<dbReference type="InterPro" id="IPR039776">
    <property type="entry name" value="Pds5"/>
</dbReference>
<feature type="compositionally biased region" description="Basic and acidic residues" evidence="10">
    <location>
        <begin position="1616"/>
        <end position="1643"/>
    </location>
</feature>
<evidence type="ECO:0000256" key="5">
    <source>
        <dbReference type="ARBA" id="ARBA00022776"/>
    </source>
</evidence>
<sequence length="2566" mass="287755">MSLCGYANTCRGDIRMHGVTCLTELDQSPPKTMLDSMQSFLKAIVKPELLKHHDQEVKLFVAACICEITRITAPEAPYEDDIMKEIFQLTVSTFSGLSDVNSPSFGRIVVILETVARYRSCVVMLDLECDDLIKDMFSTFFTVARDEHPENVITSMQTIMEVLFEESEDVPENLLLTLLSALSCDNEVMSLFLLTLSGFNNFSNGNELWCFCFQDITIAARRLAMNVVERCAEKLEPGVKQFLVSSMSGDSRSLKPEMNYHAVLYNIYQSAPQILTGVVPYLTGELLSDQLEVRLKAVGLVGDLFSLPESTISVAFQPVFSEFLKRLTDRVAEVRMSVLEHVKSCLLVNPLRPEAPQIISALCDRLLDYEESVRKKVVSVVCDVVCHDITSIPVEAIKLVSERLRDKSVCIPVSSLSSFILAISLLLCNDFCGFQLLVKRYTMERLADIYKASCMKQSSGTAESGEFDWIVGKILRCFYDKDFRSDTIEPILSLSLFPTDFPVKDKVKTWVRIFSGFDKVEVKALEKILEQKQRLQQEMHKYLSLKQLSGEGNKVENQKKILFCFRALSRSFTNPAEAEENFQNLDQLTDSNIWKLLSQLLDPNTSSIHANSSRDDILKLLGDEHRLYEFLSTLSLKCSYLLFDKDHVKEIVLDAAVHKSSGNNDSVLSCMTILVILARFCPLLLHGIEEDLVHFLEDDNEIIKEGTLHILAKAGGTIREQLGVSSRSLDLILERICFEGNRRQAKYAVHALASITKDDGLMSLSVLYKRLVDMLEEKAHMPAVLQSLGCIAQAAMPVFETRESEIVKFIRENILEIGHVSEEKAPDSWDDISELCCLKIYGVKALVKSYLPAKDAHLRSGIDDLFSILKNILSFGDISSEIRSSLVDRAHLKLAAAKAVLRLSKYWEHKVPIDVFYLTMRTSEDRALDPKYACAFLLDDTSQQEDIEENKRNLHDIIQMCRQGRGRHTSSQTDTDSSPHSPEYLLPYVVHSLAHHPSCPGIDESRDVKIFEEMYRKLYLFISMLVHGDGDGKSDVSISKDKETLSLLNSIFLCIKCSEDALDATKSQNLYALCDLGMSIVKRFVPNQDDLHDSIASVTLPAGIYKQRTKKDDSDSLVTLYVLCCVQQYTTSLGYDECHTEAVYPIILLCLVGEEKTWLAEDGVFAHFESLKLETNEIANSVHAEDDNMKDSETEGSEIPLGKLMKRLKAKAAKARKEAKNQSAPAGISKENDFDILKMVKEINSDNLGTSGKIGSSNNAEHVGKKRKNIHQLEKRKTLLDDSKDAPVPKRRRTSSARAHKTLQTTPPEGSKRPSKVNQEDTSDVSDKMDEDLQTSSEDITAQEKMEESAESDLLLSHMGKKSSASSKQKAKRPGRDNAETLHHSPDAKKPKKFKETEQAPSFSFSKSASLKKQKKKSVSGLAKHGKMRAKATLVMEMHASNASNQAHLFFLCSSPFDLMFYEGVIKSFDTHKKKHVIVYDDGDVEVLRLDRERWEPVENNHKSKQHGLSKGSLSKGGSSGQKKKTVGGLEQVENLGMKSSGQKKKTLGGLEQVEELGLKSLSSQARGKRTPRKSPKEGRKGPVKINFSVGRREKPVDVEPESSTKSLVDLSDSDNPEKEQNERIHKSVSDEELSDNDKKHEEEAETEEPKEGEDDSENTQSDHAGGPPHDASELDNEAVSASDGKQLDEGEEESGRESEEADDMDSQPASSDKPDKDTCNSGSADDEHSDDELLVLHFNNSCKVFTIGVILTKIGVSKCRARGDNEQERNREATNITLRWCPAIMICIRIACSISWRSGVLIRKKTIGSPCHVLVFGKTLSRMEGYLLTAHAKQINFNTLLLRTGGDLGVEGSSELQEFAMAEEVHLLLMQHEQHKYCNNISKNNAATRVKVVANVDRTIDVRKKSENGGVFLGFPDKRNGRRNIRPPFTIIYIHLQTFPSFPPFSCFNSSAFLPHYSRGIEKQRKQNRLISLILTYFAFIPLPNLLPQVSISLHSFTCFHFQLIVNCRKRDMVTKARESAPDVREIDMEAPFQSVKDAVSIFGDAGSPSSASAAQAKKKAEEGLLQVEAQHHLMVKERSHYTNQLRTTEAAKAQALRELQLADKTLEHLRNKLQTLNNSKQSSIAAAEAARVRAVELEEERERRAQLGNSVLNNEWELFKSTTAQVIASKEELTNLRKDYDAVVMERLAMLQKAEGAQHELQKNEERQGQVMKEVEQLRQTFDQVKQALVEAEAEYMKLIAEKEELLNSHKLNQERIDKEIKSLEEEYVPSETLQANLDETMEAIRVLQEQLHDMQSSDLYTIRQMASELDSAKMALEEAIAEENLLRASNDSTKKQLEEVQSERPAAEKAVLEAELTTEQMQGDLEKSAAELKKAKSECGFIMQSCVAKLLEEAEMARHEAESNKKSAELLSEEAKAAAAVTEEADEKLKTTLKEAEEAKGVERLAEEQIYCYEGHGDGSGSTRRITLSAEEFDSMNEKTKECTSKADIEVATAIAEVEAINAREKENTEKLDALLKENVALELEIKEALKAAEMAEDARRLLETELQKRRQNEVSKATKVKR</sequence>
<feature type="compositionally biased region" description="Basic and acidic residues" evidence="10">
    <location>
        <begin position="1183"/>
        <end position="1193"/>
    </location>
</feature>
<feature type="region of interest" description="Disordered" evidence="10">
    <location>
        <begin position="1182"/>
        <end position="1201"/>
    </location>
</feature>
<dbReference type="Pfam" id="PF20168">
    <property type="entry name" value="PDS5"/>
    <property type="match status" value="2"/>
</dbReference>
<dbReference type="Pfam" id="PF05701">
    <property type="entry name" value="WEMBL"/>
    <property type="match status" value="1"/>
</dbReference>
<keyword evidence="9" id="KW-0175">Coiled coil</keyword>
<dbReference type="EMBL" id="PNBA02000007">
    <property type="protein sequence ID" value="KAG6418953.1"/>
    <property type="molecule type" value="Genomic_DNA"/>
</dbReference>
<evidence type="ECO:0000256" key="4">
    <source>
        <dbReference type="ARBA" id="ARBA00022763"/>
    </source>
</evidence>
<evidence type="ECO:0000313" key="11">
    <source>
        <dbReference type="EMBL" id="KAG6418953.1"/>
    </source>
</evidence>
<evidence type="ECO:0000256" key="8">
    <source>
        <dbReference type="ARBA" id="ARBA00023306"/>
    </source>
</evidence>
<dbReference type="Gene3D" id="1.25.10.10">
    <property type="entry name" value="Leucine-rich Repeat Variant"/>
    <property type="match status" value="1"/>
</dbReference>
<comment type="caution">
    <text evidence="11">The sequence shown here is derived from an EMBL/GenBank/DDBJ whole genome shotgun (WGS) entry which is preliminary data.</text>
</comment>
<dbReference type="InterPro" id="IPR008545">
    <property type="entry name" value="Web"/>
</dbReference>
<feature type="compositionally biased region" description="Basic and acidic residues" evidence="10">
    <location>
        <begin position="1271"/>
        <end position="1288"/>
    </location>
</feature>
<organism evidence="11">
    <name type="scientific">Salvia splendens</name>
    <name type="common">Scarlet sage</name>
    <dbReference type="NCBI Taxonomy" id="180675"/>
    <lineage>
        <taxon>Eukaryota</taxon>
        <taxon>Viridiplantae</taxon>
        <taxon>Streptophyta</taxon>
        <taxon>Embryophyta</taxon>
        <taxon>Tracheophyta</taxon>
        <taxon>Spermatophyta</taxon>
        <taxon>Magnoliopsida</taxon>
        <taxon>eudicotyledons</taxon>
        <taxon>Gunneridae</taxon>
        <taxon>Pentapetalae</taxon>
        <taxon>asterids</taxon>
        <taxon>lamiids</taxon>
        <taxon>Lamiales</taxon>
        <taxon>Lamiaceae</taxon>
        <taxon>Nepetoideae</taxon>
        <taxon>Mentheae</taxon>
        <taxon>Salviinae</taxon>
        <taxon>Salvia</taxon>
        <taxon>Salvia subgen. Calosphace</taxon>
        <taxon>core Calosphace</taxon>
    </lineage>
</organism>
<evidence type="ECO:0000256" key="1">
    <source>
        <dbReference type="ARBA" id="ARBA00004123"/>
    </source>
</evidence>
<evidence type="ECO:0000313" key="12">
    <source>
        <dbReference type="Proteomes" id="UP000298416"/>
    </source>
</evidence>
<dbReference type="GO" id="GO:0000785">
    <property type="term" value="C:chromatin"/>
    <property type="evidence" value="ECO:0007669"/>
    <property type="project" value="TreeGrafter"/>
</dbReference>
<keyword evidence="12" id="KW-1185">Reference proteome</keyword>
<dbReference type="GO" id="GO:0035825">
    <property type="term" value="P:homologous recombination"/>
    <property type="evidence" value="ECO:0007669"/>
    <property type="project" value="UniProtKB-ARBA"/>
</dbReference>
<dbReference type="Proteomes" id="UP000298416">
    <property type="component" value="Unassembled WGS sequence"/>
</dbReference>
<comment type="subcellular location">
    <subcellularLocation>
        <location evidence="1">Nucleus</location>
    </subcellularLocation>
</comment>
<feature type="compositionally biased region" description="Polar residues" evidence="10">
    <location>
        <begin position="1246"/>
        <end position="1260"/>
    </location>
</feature>
<dbReference type="GO" id="GO:0005634">
    <property type="term" value="C:nucleus"/>
    <property type="evidence" value="ECO:0007669"/>
    <property type="project" value="UniProtKB-SubCell"/>
</dbReference>
<feature type="compositionally biased region" description="Basic residues" evidence="10">
    <location>
        <begin position="1410"/>
        <end position="1427"/>
    </location>
</feature>
<evidence type="ECO:0000256" key="2">
    <source>
        <dbReference type="ARBA" id="ARBA00005485"/>
    </source>
</evidence>
<gene>
    <name evidence="11" type="ORF">SASPL_121160</name>
</gene>
<evidence type="ECO:0000256" key="7">
    <source>
        <dbReference type="ARBA" id="ARBA00023242"/>
    </source>
</evidence>
<feature type="coiled-coil region" evidence="9">
    <location>
        <begin position="2094"/>
        <end position="2128"/>
    </location>
</feature>
<feature type="coiled-coil region" evidence="9">
    <location>
        <begin position="2203"/>
        <end position="2442"/>
    </location>
</feature>
<comment type="similarity">
    <text evidence="2">Belongs to the WEB family.</text>
</comment>
<feature type="compositionally biased region" description="Basic and acidic residues" evidence="10">
    <location>
        <begin position="1686"/>
        <end position="1699"/>
    </location>
</feature>
<accession>A0A8X8XVY4</accession>
<dbReference type="InterPro" id="IPR011989">
    <property type="entry name" value="ARM-like"/>
</dbReference>
<feature type="compositionally biased region" description="Basic and acidic residues" evidence="10">
    <location>
        <begin position="1374"/>
        <end position="1398"/>
    </location>
</feature>
<dbReference type="PANTHER" id="PTHR12663:SF0">
    <property type="entry name" value="PRECOCIOUS DISSOCIATION OF SISTERS 5, ISOFORM A"/>
    <property type="match status" value="1"/>
</dbReference>
<evidence type="ECO:0008006" key="13">
    <source>
        <dbReference type="Google" id="ProtNLM"/>
    </source>
</evidence>
<keyword evidence="8" id="KW-0131">Cell cycle</keyword>
<feature type="compositionally biased region" description="Acidic residues" evidence="10">
    <location>
        <begin position="1321"/>
        <end position="1333"/>
    </location>
</feature>
<keyword evidence="4" id="KW-0227">DNA damage</keyword>
<dbReference type="GO" id="GO:0006281">
    <property type="term" value="P:DNA repair"/>
    <property type="evidence" value="ECO:0007669"/>
    <property type="project" value="UniProtKB-KW"/>
</dbReference>
<dbReference type="InterPro" id="IPR016024">
    <property type="entry name" value="ARM-type_fold"/>
</dbReference>
<evidence type="ECO:0000256" key="10">
    <source>
        <dbReference type="SAM" id="MobiDB-lite"/>
    </source>
</evidence>
<evidence type="ECO:0000256" key="6">
    <source>
        <dbReference type="ARBA" id="ARBA00023204"/>
    </source>
</evidence>
<reference evidence="11" key="1">
    <citation type="submission" date="2018-01" db="EMBL/GenBank/DDBJ databases">
        <authorList>
            <person name="Mao J.F."/>
        </authorList>
    </citation>
    <scope>NUCLEOTIDE SEQUENCE</scope>
    <source>
        <strain evidence="11">Huo1</strain>
        <tissue evidence="11">Leaf</tissue>
    </source>
</reference>
<protein>
    <recommendedName>
        <fullName evidence="13">Sister chromatid cohesion protein PDS5</fullName>
    </recommendedName>
</protein>
<feature type="compositionally biased region" description="Acidic residues" evidence="10">
    <location>
        <begin position="1644"/>
        <end position="1658"/>
    </location>
</feature>
<keyword evidence="3" id="KW-0132">Cell division</keyword>
<feature type="compositionally biased region" description="Basic residues" evidence="10">
    <location>
        <begin position="1289"/>
        <end position="1301"/>
    </location>
</feature>
<dbReference type="CDD" id="cd20404">
    <property type="entry name" value="Tudor_Agenet_AtEML-like"/>
    <property type="match status" value="1"/>
</dbReference>
<keyword evidence="6" id="KW-0234">DNA repair</keyword>
<dbReference type="GO" id="GO:0051301">
    <property type="term" value="P:cell division"/>
    <property type="evidence" value="ECO:0007669"/>
    <property type="project" value="UniProtKB-KW"/>
</dbReference>
<feature type="region of interest" description="Disordered" evidence="10">
    <location>
        <begin position="1246"/>
        <end position="1427"/>
    </location>
</feature>